<dbReference type="AlphaFoldDB" id="A0A1T4RD82"/>
<protein>
    <submittedName>
        <fullName evidence="1">Uncharacterized protein</fullName>
    </submittedName>
</protein>
<dbReference type="EMBL" id="FUXK01000031">
    <property type="protein sequence ID" value="SKA13859.1"/>
    <property type="molecule type" value="Genomic_DNA"/>
</dbReference>
<proteinExistence type="predicted"/>
<reference evidence="1 2" key="1">
    <citation type="submission" date="2017-02" db="EMBL/GenBank/DDBJ databases">
        <authorList>
            <person name="Peterson S.W."/>
        </authorList>
    </citation>
    <scope>NUCLEOTIDE SEQUENCE [LARGE SCALE GENOMIC DNA]</scope>
    <source>
        <strain evidence="1 2">ATCC 43324</strain>
    </source>
</reference>
<accession>A0A1T4RD82</accession>
<evidence type="ECO:0000313" key="2">
    <source>
        <dbReference type="Proteomes" id="UP000190065"/>
    </source>
</evidence>
<organism evidence="1 2">
    <name type="scientific">Segatella oulorum</name>
    <dbReference type="NCBI Taxonomy" id="28136"/>
    <lineage>
        <taxon>Bacteria</taxon>
        <taxon>Pseudomonadati</taxon>
        <taxon>Bacteroidota</taxon>
        <taxon>Bacteroidia</taxon>
        <taxon>Bacteroidales</taxon>
        <taxon>Prevotellaceae</taxon>
        <taxon>Segatella</taxon>
    </lineage>
</organism>
<evidence type="ECO:0000313" key="1">
    <source>
        <dbReference type="EMBL" id="SKA13859.1"/>
    </source>
</evidence>
<sequence length="85" mass="9849">MGKFEKPQRNDVNSSEGSDILVFNCYLCHVRFLLTCYVCSTKIGEISDISKCFENFVSQTLGVLTRVYAAELRLYWLYDLYIFVA</sequence>
<gene>
    <name evidence="1" type="ORF">SAMN02745202_02208</name>
</gene>
<name>A0A1T4RD82_9BACT</name>
<dbReference type="Proteomes" id="UP000190065">
    <property type="component" value="Unassembled WGS sequence"/>
</dbReference>